<dbReference type="InterPro" id="IPR003660">
    <property type="entry name" value="HAMP_dom"/>
</dbReference>
<dbReference type="Pfam" id="PF00015">
    <property type="entry name" value="MCPsignal"/>
    <property type="match status" value="1"/>
</dbReference>
<dbReference type="PROSITE" id="PS50111">
    <property type="entry name" value="CHEMOTAXIS_TRANSDUC_2"/>
    <property type="match status" value="1"/>
</dbReference>
<evidence type="ECO:0000256" key="2">
    <source>
        <dbReference type="ARBA" id="ARBA00022475"/>
    </source>
</evidence>
<comment type="similarity">
    <text evidence="5">Belongs to the methyl-accepting chemotaxis (MCP) protein family.</text>
</comment>
<evidence type="ECO:0000313" key="11">
    <source>
        <dbReference type="Proteomes" id="UP000187465"/>
    </source>
</evidence>
<keyword evidence="2" id="KW-1003">Cell membrane</keyword>
<comment type="subcellular location">
    <subcellularLocation>
        <location evidence="1">Cell membrane</location>
    </subcellularLocation>
</comment>
<dbReference type="SMART" id="SM00283">
    <property type="entry name" value="MA"/>
    <property type="match status" value="1"/>
</dbReference>
<dbReference type="InterPro" id="IPR004089">
    <property type="entry name" value="MCPsignal_dom"/>
</dbReference>
<evidence type="ECO:0000256" key="6">
    <source>
        <dbReference type="PROSITE-ProRule" id="PRU00284"/>
    </source>
</evidence>
<feature type="transmembrane region" description="Helical" evidence="7">
    <location>
        <begin position="12"/>
        <end position="32"/>
    </location>
</feature>
<dbReference type="Gene3D" id="1.10.287.950">
    <property type="entry name" value="Methyl-accepting chemotaxis protein"/>
    <property type="match status" value="1"/>
</dbReference>
<evidence type="ECO:0000313" key="10">
    <source>
        <dbReference type="EMBL" id="OMD20801.1"/>
    </source>
</evidence>
<evidence type="ECO:0000259" key="8">
    <source>
        <dbReference type="PROSITE" id="PS50111"/>
    </source>
</evidence>
<dbReference type="KEGG" id="pod:PODO_04525"/>
<evidence type="ECO:0000259" key="9">
    <source>
        <dbReference type="PROSITE" id="PS50885"/>
    </source>
</evidence>
<evidence type="ECO:0000256" key="4">
    <source>
        <dbReference type="ARBA" id="ARBA00023224"/>
    </source>
</evidence>
<keyword evidence="7" id="KW-1133">Transmembrane helix</keyword>
<evidence type="ECO:0000256" key="7">
    <source>
        <dbReference type="SAM" id="Phobius"/>
    </source>
</evidence>
<gene>
    <name evidence="10" type="ORF">BJP51_08705</name>
</gene>
<dbReference type="GO" id="GO:0007165">
    <property type="term" value="P:signal transduction"/>
    <property type="evidence" value="ECO:0007669"/>
    <property type="project" value="UniProtKB-KW"/>
</dbReference>
<protein>
    <recommendedName>
        <fullName evidence="12">Methyl-accepting chemotaxis protein</fullName>
    </recommendedName>
</protein>
<dbReference type="RefSeq" id="WP_036680818.1">
    <property type="nucleotide sequence ID" value="NZ_CP009428.1"/>
</dbReference>
<dbReference type="Pfam" id="PF12729">
    <property type="entry name" value="4HB_MCP_1"/>
    <property type="match status" value="1"/>
</dbReference>
<dbReference type="PROSITE" id="PS50885">
    <property type="entry name" value="HAMP"/>
    <property type="match status" value="1"/>
</dbReference>
<feature type="transmembrane region" description="Helical" evidence="7">
    <location>
        <begin position="193"/>
        <end position="214"/>
    </location>
</feature>
<dbReference type="InterPro" id="IPR004090">
    <property type="entry name" value="Chemotax_Me-accpt_rcpt"/>
</dbReference>
<dbReference type="PANTHER" id="PTHR32089">
    <property type="entry name" value="METHYL-ACCEPTING CHEMOTAXIS PROTEIN MCPB"/>
    <property type="match status" value="1"/>
</dbReference>
<dbReference type="CDD" id="cd06225">
    <property type="entry name" value="HAMP"/>
    <property type="match status" value="1"/>
</dbReference>
<evidence type="ECO:0000256" key="5">
    <source>
        <dbReference type="ARBA" id="ARBA00029447"/>
    </source>
</evidence>
<dbReference type="GO" id="GO:0006935">
    <property type="term" value="P:chemotaxis"/>
    <property type="evidence" value="ECO:0007669"/>
    <property type="project" value="InterPro"/>
</dbReference>
<proteinExistence type="inferred from homology"/>
<dbReference type="Gene3D" id="6.10.340.10">
    <property type="match status" value="1"/>
</dbReference>
<feature type="domain" description="HAMP" evidence="9">
    <location>
        <begin position="211"/>
        <end position="263"/>
    </location>
</feature>
<dbReference type="AlphaFoldDB" id="A0A1R0WT84"/>
<sequence length="568" mass="61703">MKNLKVKYKIGLLLVFAVIMVNVVGGIGIITMTRMAEKTNETYNENLLPVSYVGQMRTNNRAIESYLLERLISVDASKNKELSESIQVKVQDNNELMNKVKAIQYNDPAIVSKIKEYESFLPDYRAQRDNIIKIADSNHNQEAYRVFSGEFNDSREKMINLLKGISDSLLKDADEHNSDSMATAKSMRVNNTIMITFACVICIVISIAIIRLITKPLKELQGIMKRAENGDLTVIATYTAKDEIGQINSSFNNMLQGLRKMMQGIAESAELLSASSEEMSASAEQTSLASQMIAVSSGEIAAGFDEQTESINNTTRSIKAMTNDIAAVEGSSYEMSDLMGVVSGSSDRGVEAVDQIIVQMKEIDLSVTQSQEIVSNLGTLSQEINTIITTINGIATQTNLLALNASIEAARAGEHGRGFAVVAGEIRNLAEATRNSSLRVTDIITHIQKQTESAVESMALGTELVTNGVVQSHLVSQAFHEIQTSIKEATLQTAEIREAVAHVAMESQGVAAAMEQVNVISSKGAEGVQDTSAASQEQLSAMEEMSASAQYLAVLAEDLQKILSSFKL</sequence>
<dbReference type="InterPro" id="IPR024478">
    <property type="entry name" value="HlyB_4HB_MCP"/>
</dbReference>
<evidence type="ECO:0000256" key="1">
    <source>
        <dbReference type="ARBA" id="ARBA00004236"/>
    </source>
</evidence>
<organism evidence="10 11">
    <name type="scientific">Paenibacillus odorifer</name>
    <dbReference type="NCBI Taxonomy" id="189426"/>
    <lineage>
        <taxon>Bacteria</taxon>
        <taxon>Bacillati</taxon>
        <taxon>Bacillota</taxon>
        <taxon>Bacilli</taxon>
        <taxon>Bacillales</taxon>
        <taxon>Paenibacillaceae</taxon>
        <taxon>Paenibacillus</taxon>
    </lineage>
</organism>
<dbReference type="PANTHER" id="PTHR32089:SF112">
    <property type="entry name" value="LYSOZYME-LIKE PROTEIN-RELATED"/>
    <property type="match status" value="1"/>
</dbReference>
<accession>A0A1R0WT84</accession>
<dbReference type="PRINTS" id="PR00260">
    <property type="entry name" value="CHEMTRNSDUCR"/>
</dbReference>
<dbReference type="Pfam" id="PF00672">
    <property type="entry name" value="HAMP"/>
    <property type="match status" value="1"/>
</dbReference>
<reference evidence="10 11" key="1">
    <citation type="submission" date="2016-10" db="EMBL/GenBank/DDBJ databases">
        <title>Paenibacillus species isolates.</title>
        <authorList>
            <person name="Beno S.M."/>
        </authorList>
    </citation>
    <scope>NUCLEOTIDE SEQUENCE [LARGE SCALE GENOMIC DNA]</scope>
    <source>
        <strain evidence="10 11">FSL H7-0604</strain>
    </source>
</reference>
<dbReference type="GeneID" id="31569518"/>
<evidence type="ECO:0000256" key="3">
    <source>
        <dbReference type="ARBA" id="ARBA00023136"/>
    </source>
</evidence>
<dbReference type="GO" id="GO:0005886">
    <property type="term" value="C:plasma membrane"/>
    <property type="evidence" value="ECO:0007669"/>
    <property type="project" value="UniProtKB-SubCell"/>
</dbReference>
<keyword evidence="4 6" id="KW-0807">Transducer</keyword>
<keyword evidence="3 7" id="KW-0472">Membrane</keyword>
<dbReference type="SMART" id="SM00304">
    <property type="entry name" value="HAMP"/>
    <property type="match status" value="1"/>
</dbReference>
<comment type="caution">
    <text evidence="10">The sequence shown here is derived from an EMBL/GenBank/DDBJ whole genome shotgun (WGS) entry which is preliminary data.</text>
</comment>
<dbReference type="SUPFAM" id="SSF58104">
    <property type="entry name" value="Methyl-accepting chemotaxis protein (MCP) signaling domain"/>
    <property type="match status" value="1"/>
</dbReference>
<evidence type="ECO:0008006" key="12">
    <source>
        <dbReference type="Google" id="ProtNLM"/>
    </source>
</evidence>
<feature type="domain" description="Methyl-accepting transducer" evidence="8">
    <location>
        <begin position="282"/>
        <end position="518"/>
    </location>
</feature>
<dbReference type="Proteomes" id="UP000187465">
    <property type="component" value="Unassembled WGS sequence"/>
</dbReference>
<dbReference type="EMBL" id="MKQP01000089">
    <property type="protein sequence ID" value="OMD20801.1"/>
    <property type="molecule type" value="Genomic_DNA"/>
</dbReference>
<dbReference type="GO" id="GO:0004888">
    <property type="term" value="F:transmembrane signaling receptor activity"/>
    <property type="evidence" value="ECO:0007669"/>
    <property type="project" value="InterPro"/>
</dbReference>
<keyword evidence="7" id="KW-0812">Transmembrane</keyword>
<name>A0A1R0WT84_9BACL</name>